<keyword evidence="1" id="KW-0067">ATP-binding</keyword>
<evidence type="ECO:0000256" key="1">
    <source>
        <dbReference type="PROSITE-ProRule" id="PRU00409"/>
    </source>
</evidence>
<organism evidence="3 4">
    <name type="scientific">Pelagicoccus albus</name>
    <dbReference type="NCBI Taxonomy" id="415222"/>
    <lineage>
        <taxon>Bacteria</taxon>
        <taxon>Pseudomonadati</taxon>
        <taxon>Verrucomicrobiota</taxon>
        <taxon>Opitutia</taxon>
        <taxon>Puniceicoccales</taxon>
        <taxon>Pelagicoccaceae</taxon>
        <taxon>Pelagicoccus</taxon>
    </lineage>
</organism>
<gene>
    <name evidence="3" type="ORF">H5P27_06920</name>
</gene>
<reference evidence="3 4" key="1">
    <citation type="submission" date="2020-07" db="EMBL/GenBank/DDBJ databases">
        <authorList>
            <person name="Feng X."/>
        </authorList>
    </citation>
    <scope>NUCLEOTIDE SEQUENCE [LARGE SCALE GENOMIC DNA]</scope>
    <source>
        <strain evidence="3 4">JCM23202</strain>
    </source>
</reference>
<name>A0A7X1B528_9BACT</name>
<dbReference type="GO" id="GO:0005524">
    <property type="term" value="F:ATP binding"/>
    <property type="evidence" value="ECO:0007669"/>
    <property type="project" value="UniProtKB-UniRule"/>
</dbReference>
<sequence>MAQPHIFKNLLLLSGGSKVATSRIAKAAVRKRGATLHISDTTPNVPTSHVADQFTVLPPSENENWAESLAHLCEKNKIGLIIPTRHSELLHLAQAADLLRQAGTEVSLSGESTLKLCIDKLDTYQFLLKNGFPCPATYPSPARLNWKELNPPFIAKPANGFSSQGFLQIEKEEDLKQVPSDWLIQTKVTGVEFTTNLYIDKKGEVACAIPHQRLSVESGEVVYARTRRIPKLIDLCVEVANKLPDAKGIINIQAFLDEATDKIEIIEINPRIGGGYPLCDAAQGHYIEWLCQEHLHQKSIPSFDNWTDKLTMQRYREAIFSL</sequence>
<keyword evidence="1" id="KW-0547">Nucleotide-binding</keyword>
<dbReference type="InterPro" id="IPR011761">
    <property type="entry name" value="ATP-grasp"/>
</dbReference>
<protein>
    <submittedName>
        <fullName evidence="3">ATP-grasp domain-containing protein</fullName>
    </submittedName>
</protein>
<dbReference type="RefSeq" id="WP_185659664.1">
    <property type="nucleotide sequence ID" value="NZ_CAWPOO010000007.1"/>
</dbReference>
<dbReference type="Pfam" id="PF21360">
    <property type="entry name" value="PylC-like_N"/>
    <property type="match status" value="1"/>
</dbReference>
<comment type="caution">
    <text evidence="3">The sequence shown here is derived from an EMBL/GenBank/DDBJ whole genome shotgun (WGS) entry which is preliminary data.</text>
</comment>
<dbReference type="PROSITE" id="PS00867">
    <property type="entry name" value="CPSASE_2"/>
    <property type="match status" value="1"/>
</dbReference>
<dbReference type="EMBL" id="JACHVC010000007">
    <property type="protein sequence ID" value="MBC2605770.1"/>
    <property type="molecule type" value="Genomic_DNA"/>
</dbReference>
<evidence type="ECO:0000313" key="3">
    <source>
        <dbReference type="EMBL" id="MBC2605770.1"/>
    </source>
</evidence>
<dbReference type="InterPro" id="IPR048764">
    <property type="entry name" value="PylC_N"/>
</dbReference>
<dbReference type="AlphaFoldDB" id="A0A7X1B528"/>
<dbReference type="GO" id="GO:0046872">
    <property type="term" value="F:metal ion binding"/>
    <property type="evidence" value="ECO:0007669"/>
    <property type="project" value="InterPro"/>
</dbReference>
<dbReference type="Gene3D" id="3.40.50.20">
    <property type="match status" value="1"/>
</dbReference>
<dbReference type="InterPro" id="IPR005479">
    <property type="entry name" value="CPAse_ATP-bd"/>
</dbReference>
<dbReference type="InterPro" id="IPR003806">
    <property type="entry name" value="ATP-grasp_PylC-type"/>
</dbReference>
<feature type="domain" description="ATP-grasp" evidence="2">
    <location>
        <begin position="124"/>
        <end position="296"/>
    </location>
</feature>
<evidence type="ECO:0000313" key="4">
    <source>
        <dbReference type="Proteomes" id="UP000526501"/>
    </source>
</evidence>
<proteinExistence type="predicted"/>
<accession>A0A7X1B528</accession>
<dbReference type="PROSITE" id="PS50975">
    <property type="entry name" value="ATP_GRASP"/>
    <property type="match status" value="1"/>
</dbReference>
<dbReference type="Pfam" id="PF02655">
    <property type="entry name" value="ATP-grasp_3"/>
    <property type="match status" value="1"/>
</dbReference>
<dbReference type="SUPFAM" id="SSF56059">
    <property type="entry name" value="Glutathione synthetase ATP-binding domain-like"/>
    <property type="match status" value="1"/>
</dbReference>
<evidence type="ECO:0000259" key="2">
    <source>
        <dbReference type="PROSITE" id="PS50975"/>
    </source>
</evidence>
<dbReference type="InterPro" id="IPR013815">
    <property type="entry name" value="ATP_grasp_subdomain_1"/>
</dbReference>
<keyword evidence="4" id="KW-1185">Reference proteome</keyword>
<dbReference type="Gene3D" id="3.30.1490.20">
    <property type="entry name" value="ATP-grasp fold, A domain"/>
    <property type="match status" value="1"/>
</dbReference>
<dbReference type="Proteomes" id="UP000526501">
    <property type="component" value="Unassembled WGS sequence"/>
</dbReference>
<dbReference type="Gene3D" id="3.30.470.20">
    <property type="entry name" value="ATP-grasp fold, B domain"/>
    <property type="match status" value="1"/>
</dbReference>